<dbReference type="PANTHER" id="PTHR47371:SF3">
    <property type="entry name" value="PHOSPHOGLYCEROL TRANSFERASE I"/>
    <property type="match status" value="1"/>
</dbReference>
<name>A0A1H0FK89_9GAMM</name>
<dbReference type="SUPFAM" id="SSF53649">
    <property type="entry name" value="Alkaline phosphatase-like"/>
    <property type="match status" value="1"/>
</dbReference>
<dbReference type="Gene3D" id="3.40.720.10">
    <property type="entry name" value="Alkaline Phosphatase, subunit A"/>
    <property type="match status" value="1"/>
</dbReference>
<dbReference type="PANTHER" id="PTHR47371">
    <property type="entry name" value="LIPOTEICHOIC ACID SYNTHASE"/>
    <property type="match status" value="1"/>
</dbReference>
<feature type="transmembrane region" description="Helical" evidence="7">
    <location>
        <begin position="143"/>
        <end position="164"/>
    </location>
</feature>
<feature type="domain" description="Sulfatase N-terminal" evidence="8">
    <location>
        <begin position="224"/>
        <end position="508"/>
    </location>
</feature>
<dbReference type="GO" id="GO:0005886">
    <property type="term" value="C:plasma membrane"/>
    <property type="evidence" value="ECO:0007669"/>
    <property type="project" value="UniProtKB-SubCell"/>
</dbReference>
<sequence>MLSTKLPDCIRNCSWDGLGLYLILLLQTSMILPSRPDRLKHPRWWALLVIGLCLGYAIVTVAVLPAWSLVLIVGAWLGLGWLLRWGKPANPRPPVRVWPWSLVPLCLWGVYVYLAESFGIVEIGAIFFHLQAGISDHGGSGRLLAAALYTLTMLALLAAFTWLARRDHRWRLADRLLALVLIASNPLFYSMGQRSAAIVTDDGAWLDRRYAAPVIQQAPREPPNLLLLYLESIERTYADRERFGDAYAFLEALGRRGHVFEGVRQLENTGWTMAGMIASQCGTPLMPAGLLHDNQFEPLGRVVPGIRCLGDVLAAQGYRLSFLGGASTDFAGKGIFYRDHGFDRILGRAELEPRLEDPEYLNDWGLFDDSLYDFTVEEIRRLEEEGEEPWGVVNLSLTGHAPNGYPAEACLERQGEFDGEDILYSVECSAWLAFDLIDRLEREGLLENTLVVIASDHLTMRVSAWEQLIAGERDNTFMLLGEGIEEGQRTRRQAATIDLFPTLLEAMGFTLEEGRAGLGVSLLGEAPTLVEQHGLTDLAARMHEETGLQQRLWEGLVPKGRREEAAGAPTQVVETPEDSADEARPVMQ</sequence>
<accession>A0A1H0FK89</accession>
<keyword evidence="9" id="KW-0808">Transferase</keyword>
<dbReference type="InterPro" id="IPR017850">
    <property type="entry name" value="Alkaline_phosphatase_core_sf"/>
</dbReference>
<dbReference type="GO" id="GO:0016740">
    <property type="term" value="F:transferase activity"/>
    <property type="evidence" value="ECO:0007669"/>
    <property type="project" value="UniProtKB-KW"/>
</dbReference>
<comment type="subcellular location">
    <subcellularLocation>
        <location evidence="1">Cell membrane</location>
        <topology evidence="1">Multi-pass membrane protein</topology>
    </subcellularLocation>
</comment>
<keyword evidence="3 7" id="KW-0812">Transmembrane</keyword>
<dbReference type="CDD" id="cd16015">
    <property type="entry name" value="LTA_synthase"/>
    <property type="match status" value="1"/>
</dbReference>
<dbReference type="Proteomes" id="UP000199075">
    <property type="component" value="Unassembled WGS sequence"/>
</dbReference>
<dbReference type="InterPro" id="IPR050448">
    <property type="entry name" value="OpgB/LTA_synthase_biosynth"/>
</dbReference>
<evidence type="ECO:0000256" key="7">
    <source>
        <dbReference type="SAM" id="Phobius"/>
    </source>
</evidence>
<feature type="transmembrane region" description="Helical" evidence="7">
    <location>
        <begin position="69"/>
        <end position="85"/>
    </location>
</feature>
<evidence type="ECO:0000256" key="6">
    <source>
        <dbReference type="SAM" id="MobiDB-lite"/>
    </source>
</evidence>
<dbReference type="Pfam" id="PF00884">
    <property type="entry name" value="Sulfatase"/>
    <property type="match status" value="1"/>
</dbReference>
<gene>
    <name evidence="9" type="ORF">SAMN04487957_102485</name>
</gene>
<protein>
    <submittedName>
        <fullName evidence="9">Phosphoglycerol transferase</fullName>
    </submittedName>
</protein>
<dbReference type="STRING" id="419597.SAMN04487957_102485"/>
<evidence type="ECO:0000256" key="4">
    <source>
        <dbReference type="ARBA" id="ARBA00022989"/>
    </source>
</evidence>
<proteinExistence type="predicted"/>
<evidence type="ECO:0000256" key="2">
    <source>
        <dbReference type="ARBA" id="ARBA00022475"/>
    </source>
</evidence>
<dbReference type="InterPro" id="IPR000917">
    <property type="entry name" value="Sulfatase_N"/>
</dbReference>
<keyword evidence="5 7" id="KW-0472">Membrane</keyword>
<dbReference type="AlphaFoldDB" id="A0A1H0FK89"/>
<keyword evidence="2" id="KW-1003">Cell membrane</keyword>
<evidence type="ECO:0000313" key="9">
    <source>
        <dbReference type="EMBL" id="SDN95115.1"/>
    </source>
</evidence>
<keyword evidence="4 7" id="KW-1133">Transmembrane helix</keyword>
<feature type="transmembrane region" description="Helical" evidence="7">
    <location>
        <begin position="44"/>
        <end position="63"/>
    </location>
</feature>
<reference evidence="10" key="1">
    <citation type="submission" date="2016-10" db="EMBL/GenBank/DDBJ databases">
        <authorList>
            <person name="Varghese N."/>
            <person name="Submissions S."/>
        </authorList>
    </citation>
    <scope>NUCLEOTIDE SEQUENCE [LARGE SCALE GENOMIC DNA]</scope>
    <source>
        <strain evidence="10">CGMCC 1.6444</strain>
    </source>
</reference>
<evidence type="ECO:0000259" key="8">
    <source>
        <dbReference type="Pfam" id="PF00884"/>
    </source>
</evidence>
<evidence type="ECO:0000256" key="5">
    <source>
        <dbReference type="ARBA" id="ARBA00023136"/>
    </source>
</evidence>
<feature type="region of interest" description="Disordered" evidence="6">
    <location>
        <begin position="559"/>
        <end position="588"/>
    </location>
</feature>
<feature type="transmembrane region" description="Helical" evidence="7">
    <location>
        <begin position="176"/>
        <end position="192"/>
    </location>
</feature>
<evidence type="ECO:0000313" key="10">
    <source>
        <dbReference type="Proteomes" id="UP000199075"/>
    </source>
</evidence>
<dbReference type="EMBL" id="FNIV01000002">
    <property type="protein sequence ID" value="SDN95115.1"/>
    <property type="molecule type" value="Genomic_DNA"/>
</dbReference>
<keyword evidence="10" id="KW-1185">Reference proteome</keyword>
<organism evidence="9 10">
    <name type="scientific">Halomonas shengliensis</name>
    <dbReference type="NCBI Taxonomy" id="419597"/>
    <lineage>
        <taxon>Bacteria</taxon>
        <taxon>Pseudomonadati</taxon>
        <taxon>Pseudomonadota</taxon>
        <taxon>Gammaproteobacteria</taxon>
        <taxon>Oceanospirillales</taxon>
        <taxon>Halomonadaceae</taxon>
        <taxon>Halomonas</taxon>
    </lineage>
</organism>
<evidence type="ECO:0000256" key="1">
    <source>
        <dbReference type="ARBA" id="ARBA00004651"/>
    </source>
</evidence>
<feature type="transmembrane region" description="Helical" evidence="7">
    <location>
        <begin position="15"/>
        <end position="32"/>
    </location>
</feature>
<evidence type="ECO:0000256" key="3">
    <source>
        <dbReference type="ARBA" id="ARBA00022692"/>
    </source>
</evidence>